<proteinExistence type="predicted"/>
<comment type="caution">
    <text evidence="2">The sequence shown here is derived from an EMBL/GenBank/DDBJ whole genome shotgun (WGS) entry which is preliminary data.</text>
</comment>
<keyword evidence="1" id="KW-0812">Transmembrane</keyword>
<evidence type="ECO:0000256" key="1">
    <source>
        <dbReference type="SAM" id="Phobius"/>
    </source>
</evidence>
<feature type="transmembrane region" description="Helical" evidence="1">
    <location>
        <begin position="26"/>
        <end position="48"/>
    </location>
</feature>
<protein>
    <submittedName>
        <fullName evidence="2">Uncharacterized protein</fullName>
    </submittedName>
</protein>
<keyword evidence="1" id="KW-0472">Membrane</keyword>
<evidence type="ECO:0000313" key="3">
    <source>
        <dbReference type="Proteomes" id="UP000235363"/>
    </source>
</evidence>
<sequence length="87" mass="9453">MNRGEHPDLPEPIRLPTREDQQRHELLWIAGATVAAVLFALLVAWLAAPSDGRPPAAPTETFTTTTTTATVTYTHATACPPEPSKDY</sequence>
<dbReference type="Proteomes" id="UP000235363">
    <property type="component" value="Unassembled WGS sequence"/>
</dbReference>
<name>A0A2N6T283_9CORY</name>
<reference evidence="2 3" key="1">
    <citation type="submission" date="2017-09" db="EMBL/GenBank/DDBJ databases">
        <title>Bacterial strain isolated from the female urinary microbiota.</title>
        <authorList>
            <person name="Thomas-White K."/>
            <person name="Kumar N."/>
            <person name="Forster S."/>
            <person name="Putonti C."/>
            <person name="Lawley T."/>
            <person name="Wolfe A.J."/>
        </authorList>
    </citation>
    <scope>NUCLEOTIDE SEQUENCE [LARGE SCALE GENOMIC DNA]</scope>
    <source>
        <strain evidence="2 3">UMB0908</strain>
    </source>
</reference>
<accession>A0A2N6T283</accession>
<dbReference type="EMBL" id="PNHF01000001">
    <property type="protein sequence ID" value="PMC63404.1"/>
    <property type="molecule type" value="Genomic_DNA"/>
</dbReference>
<evidence type="ECO:0000313" key="2">
    <source>
        <dbReference type="EMBL" id="PMC63404.1"/>
    </source>
</evidence>
<organism evidence="2 3">
    <name type="scientific">Corynebacterium xerosis</name>
    <dbReference type="NCBI Taxonomy" id="1725"/>
    <lineage>
        <taxon>Bacteria</taxon>
        <taxon>Bacillati</taxon>
        <taxon>Actinomycetota</taxon>
        <taxon>Actinomycetes</taxon>
        <taxon>Mycobacteriales</taxon>
        <taxon>Corynebacteriaceae</taxon>
        <taxon>Corynebacterium</taxon>
    </lineage>
</organism>
<keyword evidence="1" id="KW-1133">Transmembrane helix</keyword>
<gene>
    <name evidence="2" type="ORF">CJ204_00870</name>
</gene>
<dbReference type="AlphaFoldDB" id="A0A2N6T283"/>
<dbReference type="RefSeq" id="WP_102211762.1">
    <property type="nucleotide sequence ID" value="NZ_PNHF01000001.1"/>
</dbReference>